<organism evidence="1">
    <name type="scientific">Hexamita inflata</name>
    <dbReference type="NCBI Taxonomy" id="28002"/>
    <lineage>
        <taxon>Eukaryota</taxon>
        <taxon>Metamonada</taxon>
        <taxon>Diplomonadida</taxon>
        <taxon>Hexamitidae</taxon>
        <taxon>Hexamitinae</taxon>
        <taxon>Hexamita</taxon>
    </lineage>
</organism>
<dbReference type="EMBL" id="CAXDID020000179">
    <property type="protein sequence ID" value="CAL6049345.1"/>
    <property type="molecule type" value="Genomic_DNA"/>
</dbReference>
<name>A0AA86UM30_9EUKA</name>
<evidence type="ECO:0000313" key="1">
    <source>
        <dbReference type="EMBL" id="CAI9956712.1"/>
    </source>
</evidence>
<proteinExistence type="predicted"/>
<evidence type="ECO:0000313" key="2">
    <source>
        <dbReference type="EMBL" id="CAL6049345.1"/>
    </source>
</evidence>
<evidence type="ECO:0000313" key="3">
    <source>
        <dbReference type="Proteomes" id="UP001642409"/>
    </source>
</evidence>
<reference evidence="1" key="1">
    <citation type="submission" date="2023-06" db="EMBL/GenBank/DDBJ databases">
        <authorList>
            <person name="Kurt Z."/>
        </authorList>
    </citation>
    <scope>NUCLEOTIDE SEQUENCE</scope>
</reference>
<dbReference type="EMBL" id="CATOUU010000879">
    <property type="protein sequence ID" value="CAI9956712.1"/>
    <property type="molecule type" value="Genomic_DNA"/>
</dbReference>
<protein>
    <submittedName>
        <fullName evidence="2">Hypothetical_protein</fullName>
    </submittedName>
</protein>
<dbReference type="Proteomes" id="UP001642409">
    <property type="component" value="Unassembled WGS sequence"/>
</dbReference>
<sequence length="153" mass="18226">MSSPIIFLYKYIDINQPSRVLIQITKYSSSSQSVKCETALSIHHFLQLQLQLKPAIQRQDIRQYLYCTQTQNKQLKMKKTFIETNENGTEAVVDRILFFQLKEKVVCVFVLVRFEWNWIDFVSNCSFYDYILAHSIVKYFQHSIPRTLLRYLA</sequence>
<reference evidence="2 3" key="2">
    <citation type="submission" date="2024-07" db="EMBL/GenBank/DDBJ databases">
        <authorList>
            <person name="Akdeniz Z."/>
        </authorList>
    </citation>
    <scope>NUCLEOTIDE SEQUENCE [LARGE SCALE GENOMIC DNA]</scope>
</reference>
<dbReference type="AlphaFoldDB" id="A0AA86UM30"/>
<gene>
    <name evidence="2" type="ORF">HINF_LOCUS43199</name>
    <name evidence="1" type="ORF">HINF_LOCUS44357</name>
</gene>
<keyword evidence="3" id="KW-1185">Reference proteome</keyword>
<accession>A0AA86UM30</accession>
<comment type="caution">
    <text evidence="1">The sequence shown here is derived from an EMBL/GenBank/DDBJ whole genome shotgun (WGS) entry which is preliminary data.</text>
</comment>